<evidence type="ECO:0000256" key="3">
    <source>
        <dbReference type="SAM" id="MobiDB-lite"/>
    </source>
</evidence>
<name>A0A4Q9HYT8_STRKA</name>
<dbReference type="PANTHER" id="PTHR12526">
    <property type="entry name" value="GLYCOSYLTRANSFERASE"/>
    <property type="match status" value="1"/>
</dbReference>
<reference evidence="5 6" key="1">
    <citation type="submission" date="2019-02" db="EMBL/GenBank/DDBJ databases">
        <title>Draft Genome Sequence of Streptomyces sp. AM-2504, identified by 16S rRNA comparative analysis as a Streptomyces Kasugaensis strain.</title>
        <authorList>
            <person name="Napolioni V."/>
            <person name="Giuliodori A.M."/>
            <person name="Spurio R."/>
            <person name="Fabbretti A."/>
        </authorList>
    </citation>
    <scope>NUCLEOTIDE SEQUENCE [LARGE SCALE GENOMIC DNA]</scope>
    <source>
        <strain evidence="5 6">AM-2504</strain>
    </source>
</reference>
<dbReference type="SUPFAM" id="SSF53756">
    <property type="entry name" value="UDP-Glycosyltransferase/glycogen phosphorylase"/>
    <property type="match status" value="1"/>
</dbReference>
<evidence type="ECO:0000313" key="6">
    <source>
        <dbReference type="Proteomes" id="UP000292452"/>
    </source>
</evidence>
<dbReference type="InterPro" id="IPR001296">
    <property type="entry name" value="Glyco_trans_1"/>
</dbReference>
<dbReference type="PANTHER" id="PTHR12526:SF627">
    <property type="entry name" value="D-RHAMNOSYLTRANSFERASE WBPZ"/>
    <property type="match status" value="1"/>
</dbReference>
<accession>A0A4Q9HYT8</accession>
<keyword evidence="6" id="KW-1185">Reference proteome</keyword>
<evidence type="ECO:0000313" key="5">
    <source>
        <dbReference type="EMBL" id="TBO60504.1"/>
    </source>
</evidence>
<evidence type="ECO:0000256" key="2">
    <source>
        <dbReference type="ARBA" id="ARBA00022679"/>
    </source>
</evidence>
<sequence>MAKSASRSAGRAAAPLRASTNSGSTPVPVNVASSSGDTTGNERSTLAALVDSLGLNGHVFLNGHVDDLEAELAKASIAVSSSDRESFGMTLVEAMRCGLPVVATDCPLGPREIITRGVDGHLVGPGDADGLAAALCDLIRDDTRRRRMGEAARRNSARYAPGHIAEQHLNLYRDLLRRGPGRRPPGRLPEAAHRARTAALDVAHTLRSTARRAMKR</sequence>
<organism evidence="5 6">
    <name type="scientific">Streptomyces kasugaensis</name>
    <dbReference type="NCBI Taxonomy" id="1946"/>
    <lineage>
        <taxon>Bacteria</taxon>
        <taxon>Bacillati</taxon>
        <taxon>Actinomycetota</taxon>
        <taxon>Actinomycetes</taxon>
        <taxon>Kitasatosporales</taxon>
        <taxon>Streptomycetaceae</taxon>
        <taxon>Streptomyces</taxon>
    </lineage>
</organism>
<proteinExistence type="predicted"/>
<keyword evidence="2 5" id="KW-0808">Transferase</keyword>
<feature type="compositionally biased region" description="Low complexity" evidence="3">
    <location>
        <begin position="1"/>
        <end position="19"/>
    </location>
</feature>
<gene>
    <name evidence="5" type="ORF">EYS09_06295</name>
</gene>
<evidence type="ECO:0000259" key="4">
    <source>
        <dbReference type="Pfam" id="PF00534"/>
    </source>
</evidence>
<dbReference type="EMBL" id="SIXH01000036">
    <property type="protein sequence ID" value="TBO60504.1"/>
    <property type="molecule type" value="Genomic_DNA"/>
</dbReference>
<dbReference type="GO" id="GO:0016757">
    <property type="term" value="F:glycosyltransferase activity"/>
    <property type="evidence" value="ECO:0007669"/>
    <property type="project" value="InterPro"/>
</dbReference>
<feature type="compositionally biased region" description="Polar residues" evidence="3">
    <location>
        <begin position="20"/>
        <end position="41"/>
    </location>
</feature>
<feature type="region of interest" description="Disordered" evidence="3">
    <location>
        <begin position="1"/>
        <end position="41"/>
    </location>
</feature>
<dbReference type="Pfam" id="PF00534">
    <property type="entry name" value="Glycos_transf_1"/>
    <property type="match status" value="1"/>
</dbReference>
<feature type="domain" description="Glycosyl transferase family 1" evidence="4">
    <location>
        <begin position="40"/>
        <end position="154"/>
    </location>
</feature>
<protein>
    <recommendedName>
        <fullName evidence="1">D-inositol 3-phosphate glycosyltransferase</fullName>
    </recommendedName>
</protein>
<comment type="caution">
    <text evidence="5">The sequence shown here is derived from an EMBL/GenBank/DDBJ whole genome shotgun (WGS) entry which is preliminary data.</text>
</comment>
<dbReference type="AlphaFoldDB" id="A0A4Q9HYT8"/>
<dbReference type="Gene3D" id="3.40.50.2000">
    <property type="entry name" value="Glycogen Phosphorylase B"/>
    <property type="match status" value="2"/>
</dbReference>
<dbReference type="Proteomes" id="UP000292452">
    <property type="component" value="Unassembled WGS sequence"/>
</dbReference>
<evidence type="ECO:0000256" key="1">
    <source>
        <dbReference type="ARBA" id="ARBA00021292"/>
    </source>
</evidence>